<accession>A0A1B1B2T4</accession>
<dbReference type="STRING" id="68214.AVL59_29500"/>
<organism evidence="1 2">
    <name type="scientific">Streptomyces griseochromogenes</name>
    <dbReference type="NCBI Taxonomy" id="68214"/>
    <lineage>
        <taxon>Bacteria</taxon>
        <taxon>Bacillati</taxon>
        <taxon>Actinomycetota</taxon>
        <taxon>Actinomycetes</taxon>
        <taxon>Kitasatosporales</taxon>
        <taxon>Streptomycetaceae</taxon>
        <taxon>Streptomyces</taxon>
    </lineage>
</organism>
<reference evidence="1 2" key="1">
    <citation type="submission" date="2016-06" db="EMBL/GenBank/DDBJ databases">
        <title>Complete genome sequence of Streptomyces griseochromogenes ATCC 14511, the Blasticidin S producer.</title>
        <authorList>
            <person name="Wu L."/>
        </authorList>
    </citation>
    <scope>NUCLEOTIDE SEQUENCE [LARGE SCALE GENOMIC DNA]</scope>
    <source>
        <strain evidence="1 2">ATCC 14511</strain>
    </source>
</reference>
<name>A0A1B1B2T4_9ACTN</name>
<dbReference type="AlphaFoldDB" id="A0A1B1B2T4"/>
<protein>
    <submittedName>
        <fullName evidence="1">Uncharacterized protein</fullName>
    </submittedName>
</protein>
<evidence type="ECO:0000313" key="1">
    <source>
        <dbReference type="EMBL" id="ANP53124.1"/>
    </source>
</evidence>
<dbReference type="EMBL" id="CP016279">
    <property type="protein sequence ID" value="ANP53124.1"/>
    <property type="molecule type" value="Genomic_DNA"/>
</dbReference>
<sequence length="91" mass="10203">MGWGSRPASAAASIRVTSARRAVIRLSVWLMFAHAGWHREWSVPLAGRMQAARSNLAFVNEDLHSLDEGDHGRYRVEHMSDRGGQWASGRF</sequence>
<dbReference type="Proteomes" id="UP000092659">
    <property type="component" value="Chromosome"/>
</dbReference>
<proteinExistence type="predicted"/>
<dbReference type="KEGG" id="sgs:AVL59_29500"/>
<evidence type="ECO:0000313" key="2">
    <source>
        <dbReference type="Proteomes" id="UP000092659"/>
    </source>
</evidence>
<gene>
    <name evidence="1" type="ORF">AVL59_29500</name>
</gene>